<evidence type="ECO:0000313" key="1">
    <source>
        <dbReference type="EMBL" id="CCD56339.1"/>
    </source>
</evidence>
<dbReference type="HOGENOM" id="CLU_2589495_0_0_1"/>
<accession>G2YXA1</accession>
<protein>
    <submittedName>
        <fullName evidence="1">Uncharacterized protein</fullName>
    </submittedName>
</protein>
<organism evidence="1 2">
    <name type="scientific">Botryotinia fuckeliana (strain T4)</name>
    <name type="common">Noble rot fungus</name>
    <name type="synonym">Botrytis cinerea</name>
    <dbReference type="NCBI Taxonomy" id="999810"/>
    <lineage>
        <taxon>Eukaryota</taxon>
        <taxon>Fungi</taxon>
        <taxon>Dikarya</taxon>
        <taxon>Ascomycota</taxon>
        <taxon>Pezizomycotina</taxon>
        <taxon>Leotiomycetes</taxon>
        <taxon>Helotiales</taxon>
        <taxon>Sclerotiniaceae</taxon>
        <taxon>Botrytis</taxon>
    </lineage>
</organism>
<proteinExistence type="predicted"/>
<dbReference type="EMBL" id="FQ790359">
    <property type="protein sequence ID" value="CCD56339.1"/>
    <property type="molecule type" value="Genomic_DNA"/>
</dbReference>
<dbReference type="OrthoDB" id="3518456at2759"/>
<evidence type="ECO:0000313" key="2">
    <source>
        <dbReference type="Proteomes" id="UP000008177"/>
    </source>
</evidence>
<reference evidence="2" key="1">
    <citation type="journal article" date="2011" name="PLoS Genet.">
        <title>Genomic analysis of the necrotrophic fungal pathogens Sclerotinia sclerotiorum and Botrytis cinerea.</title>
        <authorList>
            <person name="Amselem J."/>
            <person name="Cuomo C.A."/>
            <person name="van Kan J.A."/>
            <person name="Viaud M."/>
            <person name="Benito E.P."/>
            <person name="Couloux A."/>
            <person name="Coutinho P.M."/>
            <person name="de Vries R.P."/>
            <person name="Dyer P.S."/>
            <person name="Fillinger S."/>
            <person name="Fournier E."/>
            <person name="Gout L."/>
            <person name="Hahn M."/>
            <person name="Kohn L."/>
            <person name="Lapalu N."/>
            <person name="Plummer K.M."/>
            <person name="Pradier J.M."/>
            <person name="Quevillon E."/>
            <person name="Sharon A."/>
            <person name="Simon A."/>
            <person name="ten Have A."/>
            <person name="Tudzynski B."/>
            <person name="Tudzynski P."/>
            <person name="Wincker P."/>
            <person name="Andrew M."/>
            <person name="Anthouard V."/>
            <person name="Beever R.E."/>
            <person name="Beffa R."/>
            <person name="Benoit I."/>
            <person name="Bouzid O."/>
            <person name="Brault B."/>
            <person name="Chen Z."/>
            <person name="Choquer M."/>
            <person name="Collemare J."/>
            <person name="Cotton P."/>
            <person name="Danchin E.G."/>
            <person name="Da Silva C."/>
            <person name="Gautier A."/>
            <person name="Giraud C."/>
            <person name="Giraud T."/>
            <person name="Gonzalez C."/>
            <person name="Grossetete S."/>
            <person name="Guldener U."/>
            <person name="Henrissat B."/>
            <person name="Howlett B.J."/>
            <person name="Kodira C."/>
            <person name="Kretschmer M."/>
            <person name="Lappartient A."/>
            <person name="Leroch M."/>
            <person name="Levis C."/>
            <person name="Mauceli E."/>
            <person name="Neuveglise C."/>
            <person name="Oeser B."/>
            <person name="Pearson M."/>
            <person name="Poulain J."/>
            <person name="Poussereau N."/>
            <person name="Quesneville H."/>
            <person name="Rascle C."/>
            <person name="Schumacher J."/>
            <person name="Segurens B."/>
            <person name="Sexton A."/>
            <person name="Silva E."/>
            <person name="Sirven C."/>
            <person name="Soanes D.M."/>
            <person name="Talbot N.J."/>
            <person name="Templeton M."/>
            <person name="Yandava C."/>
            <person name="Yarden O."/>
            <person name="Zeng Q."/>
            <person name="Rollins J.A."/>
            <person name="Lebrun M.H."/>
            <person name="Dickman M."/>
        </authorList>
    </citation>
    <scope>NUCLEOTIDE SEQUENCE [LARGE SCALE GENOMIC DNA]</scope>
    <source>
        <strain evidence="2">T4</strain>
    </source>
</reference>
<dbReference type="STRING" id="999810.G2YXA1"/>
<dbReference type="InParanoid" id="G2YXA1"/>
<name>G2YXA1_BOTF4</name>
<dbReference type="AlphaFoldDB" id="G2YXA1"/>
<dbReference type="Proteomes" id="UP000008177">
    <property type="component" value="Unplaced contigs"/>
</dbReference>
<gene>
    <name evidence="1" type="ORF">BofuT4_uP149490.1</name>
</gene>
<sequence length="80" mass="8765">MKPDAALLALNDVQEQKEPSQSPQQKVLVLWDLDNKPPFDSINPYEAAQNLRALSPVLAMSSISPPSPIEGECPLSLLRL</sequence>